<dbReference type="PANTHER" id="PTHR36928:SF1">
    <property type="entry name" value="PHOSPHATASE YCDX-RELATED"/>
    <property type="match status" value="1"/>
</dbReference>
<dbReference type="AlphaFoldDB" id="A0A511YTW2"/>
<dbReference type="GO" id="GO:0008270">
    <property type="term" value="F:zinc ion binding"/>
    <property type="evidence" value="ECO:0007669"/>
    <property type="project" value="TreeGrafter"/>
</dbReference>
<dbReference type="SUPFAM" id="SSF89550">
    <property type="entry name" value="PHP domain-like"/>
    <property type="match status" value="1"/>
</dbReference>
<feature type="domain" description="Polymerase/histidinol phosphatase N-terminal" evidence="1">
    <location>
        <begin position="106"/>
        <end position="185"/>
    </location>
</feature>
<dbReference type="GO" id="GO:0042578">
    <property type="term" value="F:phosphoric ester hydrolase activity"/>
    <property type="evidence" value="ECO:0007669"/>
    <property type="project" value="TreeGrafter"/>
</dbReference>
<protein>
    <submittedName>
        <fullName evidence="2">PHP domain-containing protein</fullName>
    </submittedName>
</protein>
<dbReference type="Pfam" id="PF14716">
    <property type="entry name" value="HHH_8"/>
    <property type="match status" value="1"/>
</dbReference>
<dbReference type="InterPro" id="IPR003141">
    <property type="entry name" value="Pol/His_phosphatase_N"/>
</dbReference>
<dbReference type="InterPro" id="IPR047967">
    <property type="entry name" value="PolX_PHP"/>
</dbReference>
<dbReference type="SUPFAM" id="SSF47802">
    <property type="entry name" value="DNA polymerase beta, N-terminal domain-like"/>
    <property type="match status" value="1"/>
</dbReference>
<comment type="caution">
    <text evidence="2">The sequence shown here is derived from an EMBL/GenBank/DDBJ whole genome shotgun (WGS) entry which is preliminary data.</text>
</comment>
<dbReference type="InterPro" id="IPR004013">
    <property type="entry name" value="PHP_dom"/>
</dbReference>
<evidence type="ECO:0000259" key="1">
    <source>
        <dbReference type="SMART" id="SM00481"/>
    </source>
</evidence>
<dbReference type="InterPro" id="IPR016195">
    <property type="entry name" value="Pol/histidinol_Pase-like"/>
</dbReference>
<name>A0A511YTW2_9CELL</name>
<dbReference type="InterPro" id="IPR010996">
    <property type="entry name" value="HHH_MUS81"/>
</dbReference>
<dbReference type="EMBL" id="BJYK01000001">
    <property type="protein sequence ID" value="GEN78634.1"/>
    <property type="molecule type" value="Genomic_DNA"/>
</dbReference>
<dbReference type="SMART" id="SM00481">
    <property type="entry name" value="POLIIIAc"/>
    <property type="match status" value="1"/>
</dbReference>
<dbReference type="GO" id="GO:0005829">
    <property type="term" value="C:cytosol"/>
    <property type="evidence" value="ECO:0007669"/>
    <property type="project" value="TreeGrafter"/>
</dbReference>
<evidence type="ECO:0000313" key="3">
    <source>
        <dbReference type="Proteomes" id="UP000321484"/>
    </source>
</evidence>
<reference evidence="2 3" key="1">
    <citation type="submission" date="2019-07" db="EMBL/GenBank/DDBJ databases">
        <title>Whole genome shotgun sequence of Actinotalea fermentans NBRC 105374.</title>
        <authorList>
            <person name="Hosoyama A."/>
            <person name="Uohara A."/>
            <person name="Ohji S."/>
            <person name="Ichikawa N."/>
        </authorList>
    </citation>
    <scope>NUCLEOTIDE SEQUENCE [LARGE SCALE GENOMIC DNA]</scope>
    <source>
        <strain evidence="2 3">NBRC 105374</strain>
    </source>
</reference>
<dbReference type="InterPro" id="IPR027421">
    <property type="entry name" value="DNA_pol_lamdba_lyase_dom_sf"/>
</dbReference>
<dbReference type="OrthoDB" id="9808747at2"/>
<dbReference type="Gene3D" id="1.10.150.110">
    <property type="entry name" value="DNA polymerase beta, N-terminal domain-like"/>
    <property type="match status" value="1"/>
</dbReference>
<evidence type="ECO:0000313" key="2">
    <source>
        <dbReference type="EMBL" id="GEN78634.1"/>
    </source>
</evidence>
<proteinExistence type="predicted"/>
<keyword evidence="3" id="KW-1185">Reference proteome</keyword>
<dbReference type="Proteomes" id="UP000321484">
    <property type="component" value="Unassembled WGS sequence"/>
</dbReference>
<dbReference type="Pfam" id="PF02811">
    <property type="entry name" value="PHP"/>
    <property type="match status" value="1"/>
</dbReference>
<organism evidence="2 3">
    <name type="scientific">Actinotalea fermentans</name>
    <dbReference type="NCBI Taxonomy" id="43671"/>
    <lineage>
        <taxon>Bacteria</taxon>
        <taxon>Bacillati</taxon>
        <taxon>Actinomycetota</taxon>
        <taxon>Actinomycetes</taxon>
        <taxon>Micrococcales</taxon>
        <taxon>Cellulomonadaceae</taxon>
        <taxon>Actinotalea</taxon>
    </lineage>
</organism>
<dbReference type="InterPro" id="IPR050243">
    <property type="entry name" value="PHP_phosphatase"/>
</dbReference>
<dbReference type="NCBIfam" id="NF005928">
    <property type="entry name" value="PRK07945.1"/>
    <property type="match status" value="1"/>
</dbReference>
<dbReference type="PANTHER" id="PTHR36928">
    <property type="entry name" value="PHOSPHATASE YCDX-RELATED"/>
    <property type="match status" value="1"/>
</dbReference>
<dbReference type="CDD" id="cd07436">
    <property type="entry name" value="PHP_PolX"/>
    <property type="match status" value="1"/>
</dbReference>
<dbReference type="FunFam" id="3.20.20.140:FF:000047">
    <property type="entry name" value="PHP domain-containing protein"/>
    <property type="match status" value="1"/>
</dbReference>
<sequence length="341" mass="37133">MTTASQHDVVRALHRIAQRLERRGESRFRSQAYRRAGDVVRELPPHEWEARAREGRFRDLPGVGGSTAEVIATVLAGGVPAVLADLDGDARGETEAGRALRAAVRGDLHAHTAASDGVASLEDMAVAAVEAGHEYLAITDHSPRLTVANGLSPERLRRQLDLIDAANTVLGPFRLLRGIEVDILDDGTLDQEPELLGRLDVVVASVHSKLRMERAAMTRRMVAAVEQPWTDVLGHCTGRKVRGRERPQSEFDAAEVFAACARHQVAVEVNCQPERQDPPDDLIALAAEAGCLFSVDTDAHAPGELDWLADGCERLAAHGVDHDRVVTTWPVGRLLAWTSRR</sequence>
<accession>A0A511YTW2</accession>
<gene>
    <name evidence="2" type="ORF">AFE02nite_03680</name>
</gene>
<dbReference type="Gene3D" id="3.20.20.140">
    <property type="entry name" value="Metal-dependent hydrolases"/>
    <property type="match status" value="1"/>
</dbReference>
<dbReference type="RefSeq" id="WP_034247841.1">
    <property type="nucleotide sequence ID" value="NZ_BJYK01000001.1"/>
</dbReference>